<feature type="compositionally biased region" description="Low complexity" evidence="1">
    <location>
        <begin position="205"/>
        <end position="228"/>
    </location>
</feature>
<dbReference type="EMBL" id="CM007650">
    <property type="protein sequence ID" value="ONM60524.1"/>
    <property type="molecule type" value="Genomic_DNA"/>
</dbReference>
<feature type="compositionally biased region" description="Basic residues" evidence="1">
    <location>
        <begin position="229"/>
        <end position="241"/>
    </location>
</feature>
<accession>A0A1D6IML0</accession>
<sequence>MRFGRMNQRAACLCYYLPSEPCRRGDASHPRGFTVHRRDKAVNPSTESPDSLLHSFVPRRRRKQPEVPNATGTGTANSGTHRSQPAGSAGRQAERIALHCFHLPCPPRRGRSRGGSHFQVNSKYARARLDVVFPPCTPRHDAAADPPSTRAPRAPTRNAGSRAAGGGQPVAVAPGPHPACRSKRRPLPHALVPGPPPPRRRRQDAPLLRAAQRRPPGDAGRPRAPLPGRRARHPRPARARLSRPPPHATLTRWHHGRRPEVRAGRGRQVRRHLRRR</sequence>
<feature type="compositionally biased region" description="Low complexity" evidence="1">
    <location>
        <begin position="69"/>
        <end position="80"/>
    </location>
</feature>
<protein>
    <submittedName>
        <fullName evidence="2">Apyrase 1</fullName>
    </submittedName>
</protein>
<evidence type="ECO:0000256" key="1">
    <source>
        <dbReference type="SAM" id="MobiDB-lite"/>
    </source>
</evidence>
<name>A0A1D6IML0_MAIZE</name>
<feature type="compositionally biased region" description="Basic residues" evidence="1">
    <location>
        <begin position="264"/>
        <end position="276"/>
    </location>
</feature>
<evidence type="ECO:0000313" key="2">
    <source>
        <dbReference type="EMBL" id="ONM60524.1"/>
    </source>
</evidence>
<proteinExistence type="predicted"/>
<gene>
    <name evidence="2" type="ORF">ZEAMMB73_Zm00001d022425</name>
</gene>
<organism evidence="2">
    <name type="scientific">Zea mays</name>
    <name type="common">Maize</name>
    <dbReference type="NCBI Taxonomy" id="4577"/>
    <lineage>
        <taxon>Eukaryota</taxon>
        <taxon>Viridiplantae</taxon>
        <taxon>Streptophyta</taxon>
        <taxon>Embryophyta</taxon>
        <taxon>Tracheophyta</taxon>
        <taxon>Spermatophyta</taxon>
        <taxon>Magnoliopsida</taxon>
        <taxon>Liliopsida</taxon>
        <taxon>Poales</taxon>
        <taxon>Poaceae</taxon>
        <taxon>PACMAD clade</taxon>
        <taxon>Panicoideae</taxon>
        <taxon>Andropogonodae</taxon>
        <taxon>Andropogoneae</taxon>
        <taxon>Tripsacinae</taxon>
        <taxon>Zea</taxon>
    </lineage>
</organism>
<reference evidence="2" key="1">
    <citation type="submission" date="2015-12" db="EMBL/GenBank/DDBJ databases">
        <title>Update maize B73 reference genome by single molecule sequencing technologies.</title>
        <authorList>
            <consortium name="Maize Genome Sequencing Project"/>
            <person name="Ware D."/>
        </authorList>
    </citation>
    <scope>NUCLEOTIDE SEQUENCE [LARGE SCALE GENOMIC DNA]</scope>
    <source>
        <tissue evidence="2">Seedling</tissue>
    </source>
</reference>
<dbReference type="AlphaFoldDB" id="A0A1D6IML0"/>
<feature type="region of interest" description="Disordered" evidence="1">
    <location>
        <begin position="136"/>
        <end position="276"/>
    </location>
</feature>
<feature type="region of interest" description="Disordered" evidence="1">
    <location>
        <begin position="33"/>
        <end position="91"/>
    </location>
</feature>
<feature type="compositionally biased region" description="Low complexity" evidence="1">
    <location>
        <begin position="144"/>
        <end position="159"/>
    </location>
</feature>